<dbReference type="InParanoid" id="A0A3B3IB05"/>
<feature type="chain" id="PRO_5017329904" description="Ig-like domain-containing protein" evidence="7">
    <location>
        <begin position="24"/>
        <end position="284"/>
    </location>
</feature>
<protein>
    <recommendedName>
        <fullName evidence="8">Ig-like domain-containing protein</fullName>
    </recommendedName>
</protein>
<dbReference type="Gene3D" id="2.60.40.10">
    <property type="entry name" value="Immunoglobulins"/>
    <property type="match status" value="2"/>
</dbReference>
<feature type="compositionally biased region" description="Polar residues" evidence="5">
    <location>
        <begin position="270"/>
        <end position="284"/>
    </location>
</feature>
<sequence>MASTPFFFLSILFLAWFTTDALSVKVIEVLKGSSIVLSPGEAETSIISITWKHGDDLAADWFGGDTTFYRIYKDRCSLNTKTGELTINNVRPEHGGEYTPDINGKTRSTVKLRVFSPVPNITIECNLEQTNCTLTCSFDIIDDLGDVEVFWILDDRREKGTELQITKETKEETFMCSLKNPVSSQNSIKLQNPLLPRETCVPVWIPVVVTAVTLVAVSCCCCCWMICRNYPETNREAEDQNTDPPEEANHQTDSGSAENDLPEAERPEASSGSPDGTVSTSELS</sequence>
<feature type="transmembrane region" description="Helical" evidence="6">
    <location>
        <begin position="203"/>
        <end position="227"/>
    </location>
</feature>
<dbReference type="PROSITE" id="PS50835">
    <property type="entry name" value="IG_LIKE"/>
    <property type="match status" value="1"/>
</dbReference>
<accession>A0A3B3IB05</accession>
<dbReference type="Proteomes" id="UP000001038">
    <property type="component" value="Chromosome 2"/>
</dbReference>
<keyword evidence="2 7" id="KW-0732">Signal</keyword>
<evidence type="ECO:0000313" key="9">
    <source>
        <dbReference type="Ensembl" id="ENSORLP00000041003.1"/>
    </source>
</evidence>
<dbReference type="GO" id="GO:0016020">
    <property type="term" value="C:membrane"/>
    <property type="evidence" value="ECO:0007669"/>
    <property type="project" value="UniProtKB-SubCell"/>
</dbReference>
<evidence type="ECO:0000256" key="5">
    <source>
        <dbReference type="SAM" id="MobiDB-lite"/>
    </source>
</evidence>
<feature type="domain" description="Ig-like" evidence="8">
    <location>
        <begin position="119"/>
        <end position="189"/>
    </location>
</feature>
<comment type="subcellular location">
    <subcellularLocation>
        <location evidence="1">Membrane</location>
    </subcellularLocation>
</comment>
<name>A0A3B3IB05_ORYLA</name>
<evidence type="ECO:0000256" key="1">
    <source>
        <dbReference type="ARBA" id="ARBA00004370"/>
    </source>
</evidence>
<keyword evidence="10" id="KW-1185">Reference proteome</keyword>
<reference evidence="9 10" key="1">
    <citation type="journal article" date="2007" name="Nature">
        <title>The medaka draft genome and insights into vertebrate genome evolution.</title>
        <authorList>
            <person name="Kasahara M."/>
            <person name="Naruse K."/>
            <person name="Sasaki S."/>
            <person name="Nakatani Y."/>
            <person name="Qu W."/>
            <person name="Ahsan B."/>
            <person name="Yamada T."/>
            <person name="Nagayasu Y."/>
            <person name="Doi K."/>
            <person name="Kasai Y."/>
            <person name="Jindo T."/>
            <person name="Kobayashi D."/>
            <person name="Shimada A."/>
            <person name="Toyoda A."/>
            <person name="Kuroki Y."/>
            <person name="Fujiyama A."/>
            <person name="Sasaki T."/>
            <person name="Shimizu A."/>
            <person name="Asakawa S."/>
            <person name="Shimizu N."/>
            <person name="Hashimoto S."/>
            <person name="Yang J."/>
            <person name="Lee Y."/>
            <person name="Matsushima K."/>
            <person name="Sugano S."/>
            <person name="Sakaizumi M."/>
            <person name="Narita T."/>
            <person name="Ohishi K."/>
            <person name="Haga S."/>
            <person name="Ohta F."/>
            <person name="Nomoto H."/>
            <person name="Nogata K."/>
            <person name="Morishita T."/>
            <person name="Endo T."/>
            <person name="Shin-I T."/>
            <person name="Takeda H."/>
            <person name="Morishita S."/>
            <person name="Kohara Y."/>
        </authorList>
    </citation>
    <scope>NUCLEOTIDE SEQUENCE [LARGE SCALE GENOMIC DNA]</scope>
    <source>
        <strain evidence="9 10">Hd-rR</strain>
    </source>
</reference>
<dbReference type="Bgee" id="ENSORLG00000022471">
    <property type="expression patterns" value="Expressed in pharyngeal gill and 14 other cell types or tissues"/>
</dbReference>
<evidence type="ECO:0000256" key="2">
    <source>
        <dbReference type="ARBA" id="ARBA00022729"/>
    </source>
</evidence>
<dbReference type="InterPro" id="IPR036179">
    <property type="entry name" value="Ig-like_dom_sf"/>
</dbReference>
<evidence type="ECO:0000256" key="7">
    <source>
        <dbReference type="SAM" id="SignalP"/>
    </source>
</evidence>
<dbReference type="InterPro" id="IPR013783">
    <property type="entry name" value="Ig-like_fold"/>
</dbReference>
<reference evidence="9" key="2">
    <citation type="submission" date="2025-08" db="UniProtKB">
        <authorList>
            <consortium name="Ensembl"/>
        </authorList>
    </citation>
    <scope>IDENTIFICATION</scope>
    <source>
        <strain evidence="9">Hd-rR</strain>
    </source>
</reference>
<dbReference type="PANTHER" id="PTHR12080:SF125">
    <property type="entry name" value="CD48 ANTIGEN-LIKE"/>
    <property type="match status" value="1"/>
</dbReference>
<dbReference type="InterPro" id="IPR007110">
    <property type="entry name" value="Ig-like_dom"/>
</dbReference>
<keyword evidence="4" id="KW-0325">Glycoprotein</keyword>
<dbReference type="InterPro" id="IPR015631">
    <property type="entry name" value="CD2/SLAM_rcpt"/>
</dbReference>
<proteinExistence type="predicted"/>
<dbReference type="AlphaFoldDB" id="A0A3B3IB05"/>
<feature type="region of interest" description="Disordered" evidence="5">
    <location>
        <begin position="235"/>
        <end position="284"/>
    </location>
</feature>
<gene>
    <name evidence="9" type="primary">LOC101157900</name>
</gene>
<keyword evidence="6" id="KW-1133">Transmembrane helix</keyword>
<dbReference type="Ensembl" id="ENSORLT00000045622.1">
    <property type="protein sequence ID" value="ENSORLP00000041003.1"/>
    <property type="gene ID" value="ENSORLG00000022471.1"/>
</dbReference>
<evidence type="ECO:0000256" key="3">
    <source>
        <dbReference type="ARBA" id="ARBA00023136"/>
    </source>
</evidence>
<evidence type="ECO:0000256" key="4">
    <source>
        <dbReference type="ARBA" id="ARBA00023180"/>
    </source>
</evidence>
<reference evidence="9" key="3">
    <citation type="submission" date="2025-09" db="UniProtKB">
        <authorList>
            <consortium name="Ensembl"/>
        </authorList>
    </citation>
    <scope>IDENTIFICATION</scope>
    <source>
        <strain evidence="9">Hd-rR</strain>
    </source>
</reference>
<dbReference type="PANTHER" id="PTHR12080">
    <property type="entry name" value="SIGNALING LYMPHOCYTIC ACTIVATION MOLECULE"/>
    <property type="match status" value="1"/>
</dbReference>
<dbReference type="GeneTree" id="ENSGT00610000086518"/>
<dbReference type="STRING" id="8090.ENSORLP00000041003"/>
<keyword evidence="3 6" id="KW-0472">Membrane</keyword>
<evidence type="ECO:0000259" key="8">
    <source>
        <dbReference type="PROSITE" id="PS50835"/>
    </source>
</evidence>
<organism evidence="9 10">
    <name type="scientific">Oryzias latipes</name>
    <name type="common">Japanese rice fish</name>
    <name type="synonym">Japanese killifish</name>
    <dbReference type="NCBI Taxonomy" id="8090"/>
    <lineage>
        <taxon>Eukaryota</taxon>
        <taxon>Metazoa</taxon>
        <taxon>Chordata</taxon>
        <taxon>Craniata</taxon>
        <taxon>Vertebrata</taxon>
        <taxon>Euteleostomi</taxon>
        <taxon>Actinopterygii</taxon>
        <taxon>Neopterygii</taxon>
        <taxon>Teleostei</taxon>
        <taxon>Neoteleostei</taxon>
        <taxon>Acanthomorphata</taxon>
        <taxon>Ovalentaria</taxon>
        <taxon>Atherinomorphae</taxon>
        <taxon>Beloniformes</taxon>
        <taxon>Adrianichthyidae</taxon>
        <taxon>Oryziinae</taxon>
        <taxon>Oryzias</taxon>
    </lineage>
</organism>
<evidence type="ECO:0000313" key="10">
    <source>
        <dbReference type="Proteomes" id="UP000001038"/>
    </source>
</evidence>
<evidence type="ECO:0000256" key="6">
    <source>
        <dbReference type="SAM" id="Phobius"/>
    </source>
</evidence>
<keyword evidence="6" id="KW-0812">Transmembrane</keyword>
<dbReference type="SUPFAM" id="SSF48726">
    <property type="entry name" value="Immunoglobulin"/>
    <property type="match status" value="2"/>
</dbReference>
<feature type="signal peptide" evidence="7">
    <location>
        <begin position="1"/>
        <end position="23"/>
    </location>
</feature>
<dbReference type="GO" id="GO:0006955">
    <property type="term" value="P:immune response"/>
    <property type="evidence" value="ECO:0000318"/>
    <property type="project" value="GO_Central"/>
</dbReference>